<dbReference type="Proteomes" id="UP000824469">
    <property type="component" value="Unassembled WGS sequence"/>
</dbReference>
<feature type="non-terminal residue" evidence="1">
    <location>
        <position position="57"/>
    </location>
</feature>
<gene>
    <name evidence="1" type="ORF">KI387_032225</name>
</gene>
<protein>
    <submittedName>
        <fullName evidence="1">Uncharacterized protein</fullName>
    </submittedName>
</protein>
<dbReference type="AlphaFoldDB" id="A0AA38C1R3"/>
<sequence>VDILNVEKKVVTQASSERGLIHSQEKNMVLCEICDSHVIGKQHIGYGMVRDFISDFK</sequence>
<name>A0AA38C1R3_TAXCH</name>
<evidence type="ECO:0000313" key="1">
    <source>
        <dbReference type="EMBL" id="KAH9288108.1"/>
    </source>
</evidence>
<feature type="non-terminal residue" evidence="1">
    <location>
        <position position="1"/>
    </location>
</feature>
<proteinExistence type="predicted"/>
<accession>A0AA38C1R3</accession>
<organism evidence="1 2">
    <name type="scientific">Taxus chinensis</name>
    <name type="common">Chinese yew</name>
    <name type="synonym">Taxus wallichiana var. chinensis</name>
    <dbReference type="NCBI Taxonomy" id="29808"/>
    <lineage>
        <taxon>Eukaryota</taxon>
        <taxon>Viridiplantae</taxon>
        <taxon>Streptophyta</taxon>
        <taxon>Embryophyta</taxon>
        <taxon>Tracheophyta</taxon>
        <taxon>Spermatophyta</taxon>
        <taxon>Pinopsida</taxon>
        <taxon>Pinidae</taxon>
        <taxon>Conifers II</taxon>
        <taxon>Cupressales</taxon>
        <taxon>Taxaceae</taxon>
        <taxon>Taxus</taxon>
    </lineage>
</organism>
<keyword evidence="2" id="KW-1185">Reference proteome</keyword>
<comment type="caution">
    <text evidence="1">The sequence shown here is derived from an EMBL/GenBank/DDBJ whole genome shotgun (WGS) entry which is preliminary data.</text>
</comment>
<reference evidence="1 2" key="1">
    <citation type="journal article" date="2021" name="Nat. Plants">
        <title>The Taxus genome provides insights into paclitaxel biosynthesis.</title>
        <authorList>
            <person name="Xiong X."/>
            <person name="Gou J."/>
            <person name="Liao Q."/>
            <person name="Li Y."/>
            <person name="Zhou Q."/>
            <person name="Bi G."/>
            <person name="Li C."/>
            <person name="Du R."/>
            <person name="Wang X."/>
            <person name="Sun T."/>
            <person name="Guo L."/>
            <person name="Liang H."/>
            <person name="Lu P."/>
            <person name="Wu Y."/>
            <person name="Zhang Z."/>
            <person name="Ro D.K."/>
            <person name="Shang Y."/>
            <person name="Huang S."/>
            <person name="Yan J."/>
        </authorList>
    </citation>
    <scope>NUCLEOTIDE SEQUENCE [LARGE SCALE GENOMIC DNA]</scope>
    <source>
        <strain evidence="1">Ta-2019</strain>
    </source>
</reference>
<dbReference type="EMBL" id="JAHRHJ020003813">
    <property type="protein sequence ID" value="KAH9288108.1"/>
    <property type="molecule type" value="Genomic_DNA"/>
</dbReference>
<evidence type="ECO:0000313" key="2">
    <source>
        <dbReference type="Proteomes" id="UP000824469"/>
    </source>
</evidence>